<dbReference type="PROSITE" id="PS50801">
    <property type="entry name" value="STAS"/>
    <property type="match status" value="1"/>
</dbReference>
<evidence type="ECO:0000259" key="2">
    <source>
        <dbReference type="PROSITE" id="PS50801"/>
    </source>
</evidence>
<reference evidence="3 4" key="1">
    <citation type="submission" date="2016-12" db="EMBL/GenBank/DDBJ databases">
        <title>Domibacillus antri genome sequencing.</title>
        <authorList>
            <person name="Verma A."/>
            <person name="Krishnamurthi S."/>
        </authorList>
    </citation>
    <scope>NUCLEOTIDE SEQUENCE [LARGE SCALE GENOMIC DNA]</scope>
    <source>
        <strain evidence="3 4">XD80</strain>
    </source>
</reference>
<dbReference type="PANTHER" id="PTHR33745">
    <property type="entry name" value="RSBT ANTAGONIST PROTEIN RSBS-RELATED"/>
    <property type="match status" value="1"/>
</dbReference>
<dbReference type="OrthoDB" id="2677458at2"/>
<dbReference type="PANTHER" id="PTHR33745:SF3">
    <property type="entry name" value="RSBT CO-ANTAGONIST PROTEIN RSBRC"/>
    <property type="match status" value="1"/>
</dbReference>
<comment type="caution">
    <text evidence="3">The sequence shown here is derived from an EMBL/GenBank/DDBJ whole genome shotgun (WGS) entry which is preliminary data.</text>
</comment>
<dbReference type="InterPro" id="IPR036513">
    <property type="entry name" value="STAS_dom_sf"/>
</dbReference>
<accession>A0A1Q8Q3J9</accession>
<gene>
    <name evidence="3" type="ORF">BTO30_12065</name>
</gene>
<name>A0A1Q8Q3J9_9BACI</name>
<keyword evidence="4" id="KW-1185">Reference proteome</keyword>
<dbReference type="CDD" id="cd07041">
    <property type="entry name" value="STAS_RsbR_RsbS_like"/>
    <property type="match status" value="1"/>
</dbReference>
<dbReference type="InterPro" id="IPR002645">
    <property type="entry name" value="STAS_dom"/>
</dbReference>
<organism evidence="3 4">
    <name type="scientific">Domibacillus antri</name>
    <dbReference type="NCBI Taxonomy" id="1714264"/>
    <lineage>
        <taxon>Bacteria</taxon>
        <taxon>Bacillati</taxon>
        <taxon>Bacillota</taxon>
        <taxon>Bacilli</taxon>
        <taxon>Bacillales</taxon>
        <taxon>Bacillaceae</taxon>
        <taxon>Domibacillus</taxon>
    </lineage>
</organism>
<evidence type="ECO:0000256" key="1">
    <source>
        <dbReference type="ARBA" id="ARBA00022553"/>
    </source>
</evidence>
<protein>
    <submittedName>
        <fullName evidence="3">Anti-anti-sigma factor</fullName>
    </submittedName>
</protein>
<feature type="domain" description="STAS" evidence="2">
    <location>
        <begin position="159"/>
        <end position="270"/>
    </location>
</feature>
<dbReference type="STRING" id="1714264.BTO30_12065"/>
<keyword evidence="1" id="KW-0597">Phosphoprotein</keyword>
<dbReference type="AlphaFoldDB" id="A0A1Q8Q3J9"/>
<dbReference type="Gene3D" id="3.30.750.24">
    <property type="entry name" value="STAS domain"/>
    <property type="match status" value="1"/>
</dbReference>
<evidence type="ECO:0000313" key="3">
    <source>
        <dbReference type="EMBL" id="OLN21933.1"/>
    </source>
</evidence>
<sequence>MASMSKVADYLNKNAKFLSVEIVEAVLQKMNLQIPDWEKEQAVNMYIDFIGFLGKSIISEKETMPKELITWSKQNGEREASSGGKISEIIVRYPPTRMIFTEIITRISLENRLSIEGTAFLIKRVNAMLDISINETLFAFERLSEQLKQETQKEMAELSAPVVPIQDGLAVLPLIGTIDSYRAAYILEKVVPKIADFQLNYLIADFSGIFTIDTEIAQYLYNIENILRLLGVQTIVTGLRPEIAQTIVKAGIDMSPIMTFAHVKQALESLKAKSV</sequence>
<dbReference type="Proteomes" id="UP000185568">
    <property type="component" value="Unassembled WGS sequence"/>
</dbReference>
<dbReference type="EMBL" id="MSDU01000027">
    <property type="protein sequence ID" value="OLN21933.1"/>
    <property type="molecule type" value="Genomic_DNA"/>
</dbReference>
<evidence type="ECO:0000313" key="4">
    <source>
        <dbReference type="Proteomes" id="UP000185568"/>
    </source>
</evidence>
<proteinExistence type="predicted"/>
<dbReference type="InterPro" id="IPR051932">
    <property type="entry name" value="Bact_StressResp_Reg"/>
</dbReference>
<dbReference type="Pfam" id="PF01740">
    <property type="entry name" value="STAS"/>
    <property type="match status" value="1"/>
</dbReference>
<dbReference type="SUPFAM" id="SSF52091">
    <property type="entry name" value="SpoIIaa-like"/>
    <property type="match status" value="1"/>
</dbReference>